<dbReference type="GO" id="GO:0005737">
    <property type="term" value="C:cytoplasm"/>
    <property type="evidence" value="ECO:0007669"/>
    <property type="project" value="TreeGrafter"/>
</dbReference>
<name>A0A5N0VMQ1_9PSEU</name>
<dbReference type="Proteomes" id="UP000319769">
    <property type="component" value="Unassembled WGS sequence"/>
</dbReference>
<gene>
    <name evidence="7" type="primary">lhgO</name>
    <name evidence="7" type="ORF">FPZ12_001200</name>
</gene>
<accession>A0A5N0VMQ1</accession>
<dbReference type="InterPro" id="IPR036188">
    <property type="entry name" value="FAD/NAD-bd_sf"/>
</dbReference>
<evidence type="ECO:0000256" key="1">
    <source>
        <dbReference type="ARBA" id="ARBA00001974"/>
    </source>
</evidence>
<keyword evidence="2" id="KW-0285">Flavoprotein</keyword>
<evidence type="ECO:0000256" key="4">
    <source>
        <dbReference type="ARBA" id="ARBA00023002"/>
    </source>
</evidence>
<dbReference type="RefSeq" id="WP_144746354.1">
    <property type="nucleotide sequence ID" value="NZ_VMNW02000001.1"/>
</dbReference>
<evidence type="ECO:0000313" key="8">
    <source>
        <dbReference type="Proteomes" id="UP000319769"/>
    </source>
</evidence>
<dbReference type="Gene3D" id="3.30.9.10">
    <property type="entry name" value="D-Amino Acid Oxidase, subunit A, domain 2"/>
    <property type="match status" value="1"/>
</dbReference>
<proteinExistence type="inferred from homology"/>
<dbReference type="PANTHER" id="PTHR43104">
    <property type="entry name" value="L-2-HYDROXYGLUTARATE DEHYDROGENASE, MITOCHONDRIAL"/>
    <property type="match status" value="1"/>
</dbReference>
<dbReference type="EMBL" id="VMNW02000001">
    <property type="protein sequence ID" value="KAA9166843.1"/>
    <property type="molecule type" value="Genomic_DNA"/>
</dbReference>
<keyword evidence="3" id="KW-0274">FAD</keyword>
<evidence type="ECO:0000259" key="6">
    <source>
        <dbReference type="Pfam" id="PF01266"/>
    </source>
</evidence>
<dbReference type="GO" id="GO:0047545">
    <property type="term" value="F:(S)-2-hydroxyglutarate dehydrogenase activity"/>
    <property type="evidence" value="ECO:0007669"/>
    <property type="project" value="TreeGrafter"/>
</dbReference>
<dbReference type="AlphaFoldDB" id="A0A5N0VMQ1"/>
<dbReference type="EC" id="1.1.3.-" evidence="7"/>
<sequence length="393" mass="42061">MRVVVIGGGILGLAVAWELVSRGTDVTVLEKENHWATHQTGHNSNVVHAGLYYKPGSAKARMSVAGNKSIVDFARANGVGVEVCGKLVLATDEAELPALGVLAERAEANGVPAKLITREEALEYEPEVSCVQALRVESTGVIDFPGVCAALVRLLAEKGADLRLRTAALGIRPGHAGGVEIATGDAVLKADALVNCAGLQSDRVAELAGVRPRARIVPFRGEYYELRPERRHLVRGLIYPVPDPTLPFLGVHLTRMLDGSVHAGPNAVLALRREGYRWRDFSPADIADVARFPGSWKLARKYAYPTGLEEILRSLSKRRFAESLARLVPAVGPDDIVRHGSGVRAQALYPDGSLVDDFLIETAPHQVHVLNAPSPAATSALEIAKHVVNEVGA</sequence>
<dbReference type="SUPFAM" id="SSF51905">
    <property type="entry name" value="FAD/NAD(P)-binding domain"/>
    <property type="match status" value="1"/>
</dbReference>
<dbReference type="NCBIfam" id="NF008726">
    <property type="entry name" value="PRK11728.1"/>
    <property type="match status" value="1"/>
</dbReference>
<keyword evidence="8" id="KW-1185">Reference proteome</keyword>
<dbReference type="OrthoDB" id="9801699at2"/>
<keyword evidence="4 7" id="KW-0560">Oxidoreductase</keyword>
<comment type="similarity">
    <text evidence="5">Belongs to the L2HGDH family.</text>
</comment>
<feature type="domain" description="FAD dependent oxidoreductase" evidence="6">
    <location>
        <begin position="2"/>
        <end position="388"/>
    </location>
</feature>
<dbReference type="PANTHER" id="PTHR43104:SF2">
    <property type="entry name" value="L-2-HYDROXYGLUTARATE DEHYDROGENASE, MITOCHONDRIAL"/>
    <property type="match status" value="1"/>
</dbReference>
<evidence type="ECO:0000256" key="3">
    <source>
        <dbReference type="ARBA" id="ARBA00022827"/>
    </source>
</evidence>
<dbReference type="InterPro" id="IPR006076">
    <property type="entry name" value="FAD-dep_OxRdtase"/>
</dbReference>
<protein>
    <submittedName>
        <fullName evidence="7">L-2-hydroxyglutarate oxidase</fullName>
        <ecNumber evidence="7">1.1.3.-</ecNumber>
    </submittedName>
</protein>
<evidence type="ECO:0000256" key="2">
    <source>
        <dbReference type="ARBA" id="ARBA00022630"/>
    </source>
</evidence>
<comment type="cofactor">
    <cofactor evidence="1">
        <name>FAD</name>
        <dbReference type="ChEBI" id="CHEBI:57692"/>
    </cofactor>
</comment>
<evidence type="ECO:0000313" key="7">
    <source>
        <dbReference type="EMBL" id="KAA9166843.1"/>
    </source>
</evidence>
<reference evidence="7" key="1">
    <citation type="submission" date="2019-09" db="EMBL/GenBank/DDBJ databases">
        <authorList>
            <person name="Teo W.F.A."/>
            <person name="Duangmal K."/>
        </authorList>
    </citation>
    <scope>NUCLEOTIDE SEQUENCE [LARGE SCALE GENOMIC DNA]</scope>
    <source>
        <strain evidence="7">K81G1</strain>
    </source>
</reference>
<organism evidence="7 8">
    <name type="scientific">Amycolatopsis acidicola</name>
    <dbReference type="NCBI Taxonomy" id="2596893"/>
    <lineage>
        <taxon>Bacteria</taxon>
        <taxon>Bacillati</taxon>
        <taxon>Actinomycetota</taxon>
        <taxon>Actinomycetes</taxon>
        <taxon>Pseudonocardiales</taxon>
        <taxon>Pseudonocardiaceae</taxon>
        <taxon>Amycolatopsis</taxon>
    </lineage>
</organism>
<evidence type="ECO:0000256" key="5">
    <source>
        <dbReference type="ARBA" id="ARBA00037941"/>
    </source>
</evidence>
<dbReference type="Pfam" id="PF01266">
    <property type="entry name" value="DAO"/>
    <property type="match status" value="1"/>
</dbReference>
<dbReference type="Gene3D" id="3.50.50.60">
    <property type="entry name" value="FAD/NAD(P)-binding domain"/>
    <property type="match status" value="1"/>
</dbReference>
<comment type="caution">
    <text evidence="7">The sequence shown here is derived from an EMBL/GenBank/DDBJ whole genome shotgun (WGS) entry which is preliminary data.</text>
</comment>